<comment type="catalytic activity">
    <reaction evidence="12">
        <text>a 5'-end diphospho-ribonucleoside in mRNA + GTP + H(+) = a 5'-end (5'-triphosphoguanosine)-ribonucleoside in mRNA + diphosphate</text>
        <dbReference type="Rhea" id="RHEA:67012"/>
        <dbReference type="Rhea" id="RHEA-COMP:17165"/>
        <dbReference type="Rhea" id="RHEA-COMP:17166"/>
        <dbReference type="ChEBI" id="CHEBI:15378"/>
        <dbReference type="ChEBI" id="CHEBI:33019"/>
        <dbReference type="ChEBI" id="CHEBI:37565"/>
        <dbReference type="ChEBI" id="CHEBI:167616"/>
        <dbReference type="ChEBI" id="CHEBI:167617"/>
        <dbReference type="EC" id="2.7.7.50"/>
    </reaction>
</comment>
<evidence type="ECO:0000256" key="1">
    <source>
        <dbReference type="ARBA" id="ARBA00005129"/>
    </source>
</evidence>
<keyword evidence="9" id="KW-0378">Hydrolase</keyword>
<dbReference type="GO" id="GO:0004484">
    <property type="term" value="F:mRNA guanylyltransferase activity"/>
    <property type="evidence" value="ECO:0007669"/>
    <property type="project" value="UniProtKB-EC"/>
</dbReference>
<keyword evidence="4" id="KW-0507">mRNA processing</keyword>
<dbReference type="Gene3D" id="3.20.100.10">
    <property type="entry name" value="mRNA triphosphatase Cet1-like"/>
    <property type="match status" value="1"/>
</dbReference>
<keyword evidence="5" id="KW-0808">Transferase</keyword>
<evidence type="ECO:0000256" key="13">
    <source>
        <dbReference type="ARBA" id="ARBA00047740"/>
    </source>
</evidence>
<protein>
    <submittedName>
        <fullName evidence="15">mRNA capping enzyme</fullName>
    </submittedName>
</protein>
<dbReference type="SUPFAM" id="SSF55154">
    <property type="entry name" value="CYTH-like phosphatases"/>
    <property type="match status" value="1"/>
</dbReference>
<sequence length="1003" mass="117916">MDKYKNYIKKIFDTIKKNDEFEIMFNNYKSDNKLMIHSFMNVMKYLKYRSSTENLNLVSNVSLDIQFSNTLETAYRITINTESMINDFLELVHYKDKYIIFGILLKNFIDKPGYSLIKKVKNKLDIYDINDLDIRIRKSAELPVTDKEKNFLQNLTSDDNNSIIFRLKQRLSLNVDTDLSIDLTIVKMTDKLDQLNSTNKNYELEIDYSPIKPTNEKLELILKEVDIIKKVLIESDHLVTNDLKNKILKKYISLMFNNSNRVTNLYSMQPINAEVQHFIDNIPNKYSITDKADGDKYQVFITDGEMYFISNNLSIKYIKKVSKLKDTVLEAEYIYLPEKKKYLMMVYDCLYFNGIDIRNEIKLEERLNKLKMAIDVIVPKNNFYYIKKLDKNISIKMLKSHYQNEIELYFKNLNSNIDKVKLLVYPKLFMFPVGVSKSEVYLYSTIVWKNCTKNADIKCPYILDGIIYTGIEQKYTKDKKEHKLPIYKFKPPETNSLDVYITFKKNKETNKYMDIFDNSLPDVIKGNTHRVTNLFVGSNVGSKEIPIPFMPDDNNDQAYFPIVNGHVRDVKGNIVQDSTVVELTYDLESVLPHNYRWSILRTRWDKTESVLRDKKKYGNYNDIAIRVWKSMKEAVTIEEVKNLSDPKNYSMQMKLLSSRLNSTIISTQKNQDIYYQKITNLIKKLREFHNWIKSIIIYTYCSPILKNFKDKPKKQKILDIGCGRGGDILKIYHARVGEYVGFDVDYEGIYSSTNGALSRYNYLKKKFPEFGKVTYLQADASTLLKSSEQEKKLPNISEANKKILKQIFDSGKKFDIISSQFVIHYLFSDLLSVKNLIQNIKNVLVKDGYIILTLFDGNLVNSKFVDNKYTAMYTNAEGQRTKLFEIIKKYDGALQDKPGQAIDVHMSWISNDDKYIQEYLVTKELLIKTMQKANCRLVDTDLFSNLYHINKDYFMNVIKYEENVKNKQFYEKVAQFYGNLQGADKVSKEWSFLFRYYVFQKMN</sequence>
<comment type="pathway">
    <text evidence="1">mRNA processing; mRNA capping.</text>
</comment>
<proteinExistence type="inferred from homology"/>
<dbReference type="InterPro" id="IPR039753">
    <property type="entry name" value="RG7MT1"/>
</dbReference>
<dbReference type="PROSITE" id="PS51562">
    <property type="entry name" value="RNA_CAP0_MT"/>
    <property type="match status" value="1"/>
</dbReference>
<dbReference type="GO" id="GO:0005525">
    <property type="term" value="F:GTP binding"/>
    <property type="evidence" value="ECO:0007669"/>
    <property type="project" value="UniProtKB-KW"/>
</dbReference>
<keyword evidence="3" id="KW-0489">Methyltransferase</keyword>
<feature type="domain" description="MRNA cap 0 methyltransferase" evidence="14">
    <location>
        <begin position="680"/>
        <end position="1002"/>
    </location>
</feature>
<reference evidence="15" key="1">
    <citation type="journal article" date="2019" name="Philos. Trans. R. Soc. Lond., B, Biol. Sci.">
        <title>Targeted metagenomic recovery of four divergent viruses reveals shared and distinctive characteristics of giant viruses of marine eukaryotes.</title>
        <authorList>
            <person name="Needham D.M."/>
            <person name="Poirier C."/>
            <person name="Hehenberger E."/>
            <person name="Jimenez V."/>
            <person name="Swalwell J.E."/>
            <person name="Santoro A.E."/>
            <person name="Worden A.Z."/>
        </authorList>
    </citation>
    <scope>NUCLEOTIDE SEQUENCE</scope>
    <source>
        <strain evidence="15">MPacV-611</strain>
    </source>
</reference>
<dbReference type="Gene3D" id="2.40.50.140">
    <property type="entry name" value="Nucleic acid-binding proteins"/>
    <property type="match status" value="1"/>
</dbReference>
<dbReference type="InterPro" id="IPR012340">
    <property type="entry name" value="NA-bd_OB-fold"/>
</dbReference>
<dbReference type="InterPro" id="IPR029063">
    <property type="entry name" value="SAM-dependent_MTases_sf"/>
</dbReference>
<dbReference type="EMBL" id="MN448289">
    <property type="protein sequence ID" value="QFG74651.1"/>
    <property type="molecule type" value="Genomic_DNA"/>
</dbReference>
<keyword evidence="6" id="KW-0949">S-adenosyl-L-methionine</keyword>
<evidence type="ECO:0000256" key="5">
    <source>
        <dbReference type="ARBA" id="ARBA00022679"/>
    </source>
</evidence>
<keyword evidence="11" id="KW-0342">GTP-binding</keyword>
<dbReference type="SUPFAM" id="SSF56091">
    <property type="entry name" value="DNA ligase/mRNA capping enzyme, catalytic domain"/>
    <property type="match status" value="1"/>
</dbReference>
<dbReference type="PANTHER" id="PTHR12189:SF2">
    <property type="entry name" value="MRNA CAP GUANINE-N7 METHYLTRANSFERASE"/>
    <property type="match status" value="1"/>
</dbReference>
<dbReference type="InterPro" id="IPR033469">
    <property type="entry name" value="CYTH-like_dom_sf"/>
</dbReference>
<dbReference type="GO" id="GO:0004482">
    <property type="term" value="F:mRNA 5'-cap (guanine-N7-)-methyltransferase activity"/>
    <property type="evidence" value="ECO:0007669"/>
    <property type="project" value="InterPro"/>
</dbReference>
<evidence type="ECO:0000256" key="7">
    <source>
        <dbReference type="ARBA" id="ARBA00022695"/>
    </source>
</evidence>
<evidence type="ECO:0000259" key="14">
    <source>
        <dbReference type="PROSITE" id="PS51562"/>
    </source>
</evidence>
<dbReference type="UniPathway" id="UPA00922"/>
<evidence type="ECO:0000256" key="3">
    <source>
        <dbReference type="ARBA" id="ARBA00022603"/>
    </source>
</evidence>
<keyword evidence="10" id="KW-0694">RNA-binding</keyword>
<name>A0A5J6VMF2_9VIRU</name>
<keyword evidence="8" id="KW-0547">Nucleotide-binding</keyword>
<dbReference type="Gene3D" id="3.30.470.30">
    <property type="entry name" value="DNA ligase/mRNA capping enzyme"/>
    <property type="match status" value="1"/>
</dbReference>
<evidence type="ECO:0000256" key="10">
    <source>
        <dbReference type="ARBA" id="ARBA00022884"/>
    </source>
</evidence>
<dbReference type="Gene3D" id="3.40.50.150">
    <property type="entry name" value="Vaccinia Virus protein VP39"/>
    <property type="match status" value="1"/>
</dbReference>
<evidence type="ECO:0000256" key="8">
    <source>
        <dbReference type="ARBA" id="ARBA00022741"/>
    </source>
</evidence>
<evidence type="ECO:0000256" key="2">
    <source>
        <dbReference type="ARBA" id="ARBA00008556"/>
    </source>
</evidence>
<evidence type="ECO:0000256" key="9">
    <source>
        <dbReference type="ARBA" id="ARBA00022801"/>
    </source>
</evidence>
<evidence type="ECO:0000256" key="6">
    <source>
        <dbReference type="ARBA" id="ARBA00022691"/>
    </source>
</evidence>
<dbReference type="GO" id="GO:0140818">
    <property type="term" value="F:mRNA 5'-triphosphate monophosphatase activity"/>
    <property type="evidence" value="ECO:0007669"/>
    <property type="project" value="UniProtKB-EC"/>
</dbReference>
<dbReference type="InterPro" id="IPR037009">
    <property type="entry name" value="mRNA_triPase_Cet1_sf"/>
</dbReference>
<keyword evidence="7" id="KW-0548">Nucleotidyltransferase</keyword>
<dbReference type="PANTHER" id="PTHR12189">
    <property type="entry name" value="MRNA GUANINE-7- METHYLTRANSFERASE"/>
    <property type="match status" value="1"/>
</dbReference>
<evidence type="ECO:0000256" key="12">
    <source>
        <dbReference type="ARBA" id="ARBA00044679"/>
    </source>
</evidence>
<dbReference type="InterPro" id="IPR004971">
    <property type="entry name" value="mRNA_G-N7_MeTrfase_dom"/>
</dbReference>
<dbReference type="GO" id="GO:0003723">
    <property type="term" value="F:RNA binding"/>
    <property type="evidence" value="ECO:0007669"/>
    <property type="project" value="UniProtKB-KW"/>
</dbReference>
<comment type="similarity">
    <text evidence="2">In the N-terminal section; belongs to the dsDNA virus mRNA guanylyltransferase family.</text>
</comment>
<accession>A0A5J6VMF2</accession>
<evidence type="ECO:0000256" key="11">
    <source>
        <dbReference type="ARBA" id="ARBA00023134"/>
    </source>
</evidence>
<dbReference type="CDD" id="cd02440">
    <property type="entry name" value="AdoMet_MTases"/>
    <property type="match status" value="1"/>
</dbReference>
<dbReference type="Pfam" id="PF03291">
    <property type="entry name" value="mRNA_G-N7_MeTrfase"/>
    <property type="match status" value="1"/>
</dbReference>
<dbReference type="GO" id="GO:0004651">
    <property type="term" value="F:polynucleotide 5'-phosphatase activity"/>
    <property type="evidence" value="ECO:0007669"/>
    <property type="project" value="InterPro"/>
</dbReference>
<evidence type="ECO:0000256" key="4">
    <source>
        <dbReference type="ARBA" id="ARBA00022664"/>
    </source>
</evidence>
<organism evidence="15">
    <name type="scientific">Megaviridae environmental sample</name>
    <dbReference type="NCBI Taxonomy" id="1737588"/>
    <lineage>
        <taxon>Viruses</taxon>
        <taxon>Varidnaviria</taxon>
        <taxon>Bamfordvirae</taxon>
        <taxon>Nucleocytoviricota</taxon>
        <taxon>Megaviricetes</taxon>
        <taxon>Imitervirales</taxon>
        <taxon>Mimiviridae</taxon>
        <taxon>environmental samples</taxon>
    </lineage>
</organism>
<comment type="catalytic activity">
    <reaction evidence="13">
        <text>a 5'-end triphospho-ribonucleoside in mRNA + H2O = a 5'-end diphospho-ribonucleoside in mRNA + phosphate + H(+)</text>
        <dbReference type="Rhea" id="RHEA:67004"/>
        <dbReference type="Rhea" id="RHEA-COMP:17164"/>
        <dbReference type="Rhea" id="RHEA-COMP:17165"/>
        <dbReference type="ChEBI" id="CHEBI:15377"/>
        <dbReference type="ChEBI" id="CHEBI:15378"/>
        <dbReference type="ChEBI" id="CHEBI:43474"/>
        <dbReference type="ChEBI" id="CHEBI:167616"/>
        <dbReference type="ChEBI" id="CHEBI:167618"/>
        <dbReference type="EC" id="3.6.1.74"/>
    </reaction>
    <physiologicalReaction direction="left-to-right" evidence="13">
        <dbReference type="Rhea" id="RHEA:67005"/>
    </physiologicalReaction>
</comment>
<evidence type="ECO:0000313" key="15">
    <source>
        <dbReference type="EMBL" id="QFG74651.1"/>
    </source>
</evidence>
<dbReference type="SUPFAM" id="SSF53335">
    <property type="entry name" value="S-adenosyl-L-methionine-dependent methyltransferases"/>
    <property type="match status" value="1"/>
</dbReference>